<dbReference type="RefSeq" id="WP_110311130.1">
    <property type="nucleotide sequence ID" value="NZ_QICL01000016.1"/>
</dbReference>
<evidence type="ECO:0000256" key="1">
    <source>
        <dbReference type="ARBA" id="ARBA00005698"/>
    </source>
</evidence>
<dbReference type="EC" id="7.1.1.-" evidence="2"/>
<accession>A0A2V3PP95</accession>
<dbReference type="Proteomes" id="UP000247973">
    <property type="component" value="Unassembled WGS sequence"/>
</dbReference>
<gene>
    <name evidence="3" type="ORF">CLV62_11616</name>
</gene>
<comment type="caution">
    <text evidence="3">The sequence shown here is derived from an EMBL/GenBank/DDBJ whole genome shotgun (WGS) entry which is preliminary data.</text>
</comment>
<dbReference type="OrthoDB" id="1078059at2"/>
<evidence type="ECO:0000313" key="4">
    <source>
        <dbReference type="Proteomes" id="UP000247973"/>
    </source>
</evidence>
<dbReference type="GO" id="GO:0005886">
    <property type="term" value="C:plasma membrane"/>
    <property type="evidence" value="ECO:0007669"/>
    <property type="project" value="UniProtKB-SubCell"/>
</dbReference>
<feature type="transmembrane region" description="Helical" evidence="2">
    <location>
        <begin position="6"/>
        <end position="24"/>
    </location>
</feature>
<feature type="transmembrane region" description="Helical" evidence="2">
    <location>
        <begin position="54"/>
        <end position="76"/>
    </location>
</feature>
<feature type="transmembrane region" description="Helical" evidence="2">
    <location>
        <begin position="141"/>
        <end position="163"/>
    </location>
</feature>
<keyword evidence="2" id="KW-0812">Transmembrane</keyword>
<dbReference type="InterPro" id="IPR001457">
    <property type="entry name" value="NADH_UbQ/plastoQ_OxRdtase_su6"/>
</dbReference>
<feature type="transmembrane region" description="Helical" evidence="2">
    <location>
        <begin position="88"/>
        <end position="110"/>
    </location>
</feature>
<dbReference type="InterPro" id="IPR042106">
    <property type="entry name" value="Nuo/plastoQ_OxRdtase_6_NuoJ"/>
</dbReference>
<sequence>MAEFIIFGVLAIVIVVFSLLAVTTQMIIRSATYLLFVLIATAGLYLLMDYQFLAAVQVAVYAGGIMVLYIFSILLTNDPGVEVKYEKPGRMILAALVAVVGLGICGHIIYYNVSRLYTYADSAIDMTQLGTTMMGTEKYQYLLPFEAISLLLLACIIGGIMIARKR</sequence>
<dbReference type="Gene3D" id="1.20.120.1200">
    <property type="entry name" value="NADH-ubiquinone/plastoquinone oxidoreductase chain 6, subunit NuoJ"/>
    <property type="match status" value="1"/>
</dbReference>
<dbReference type="GO" id="GO:0008137">
    <property type="term" value="F:NADH dehydrogenase (ubiquinone) activity"/>
    <property type="evidence" value="ECO:0007669"/>
    <property type="project" value="UniProtKB-UniRule"/>
</dbReference>
<reference evidence="3 4" key="1">
    <citation type="submission" date="2018-03" db="EMBL/GenBank/DDBJ databases">
        <title>Genomic Encyclopedia of Archaeal and Bacterial Type Strains, Phase II (KMG-II): from individual species to whole genera.</title>
        <authorList>
            <person name="Goeker M."/>
        </authorList>
    </citation>
    <scope>NUCLEOTIDE SEQUENCE [LARGE SCALE GENOMIC DNA]</scope>
    <source>
        <strain evidence="3 4">DSM 100214</strain>
    </source>
</reference>
<organism evidence="3 4">
    <name type="scientific">Dysgonomonas alginatilytica</name>
    <dbReference type="NCBI Taxonomy" id="1605892"/>
    <lineage>
        <taxon>Bacteria</taxon>
        <taxon>Pseudomonadati</taxon>
        <taxon>Bacteroidota</taxon>
        <taxon>Bacteroidia</taxon>
        <taxon>Bacteroidales</taxon>
        <taxon>Dysgonomonadaceae</taxon>
        <taxon>Dysgonomonas</taxon>
    </lineage>
</organism>
<dbReference type="PANTHER" id="PTHR33269">
    <property type="entry name" value="NADH-UBIQUINONE OXIDOREDUCTASE CHAIN 6"/>
    <property type="match status" value="1"/>
</dbReference>
<keyword evidence="2" id="KW-1133">Transmembrane helix</keyword>
<dbReference type="Pfam" id="PF00499">
    <property type="entry name" value="Oxidored_q3"/>
    <property type="match status" value="1"/>
</dbReference>
<comment type="subcellular location">
    <subcellularLocation>
        <location evidence="2">Cell membrane</location>
        <topology evidence="2">Multi-pass membrane protein</topology>
    </subcellularLocation>
</comment>
<evidence type="ECO:0000313" key="3">
    <source>
        <dbReference type="EMBL" id="PXV62976.1"/>
    </source>
</evidence>
<proteinExistence type="inferred from homology"/>
<dbReference type="AlphaFoldDB" id="A0A2V3PP95"/>
<keyword evidence="2" id="KW-0472">Membrane</keyword>
<keyword evidence="2" id="KW-0520">NAD</keyword>
<evidence type="ECO:0000256" key="2">
    <source>
        <dbReference type="RuleBase" id="RU004429"/>
    </source>
</evidence>
<comment type="function">
    <text evidence="2">NDH-1 shuttles electrons from NADH, via FMN and iron-sulfur (Fe-S) centers, to quinones in the respiratory chain. Couples the redox reaction to proton translocation (for every two electrons transferred, four hydrogen ions are translocated across the cytoplasmic membrane), and thus conserves the redox energy in a proton gradient.</text>
</comment>
<keyword evidence="2" id="KW-0874">Quinone</keyword>
<dbReference type="GO" id="GO:0048038">
    <property type="term" value="F:quinone binding"/>
    <property type="evidence" value="ECO:0007669"/>
    <property type="project" value="UniProtKB-UniRule"/>
</dbReference>
<comment type="catalytic activity">
    <reaction evidence="2">
        <text>a quinone + NADH + 5 H(+)(in) = a quinol + NAD(+) + 4 H(+)(out)</text>
        <dbReference type="Rhea" id="RHEA:57888"/>
        <dbReference type="ChEBI" id="CHEBI:15378"/>
        <dbReference type="ChEBI" id="CHEBI:24646"/>
        <dbReference type="ChEBI" id="CHEBI:57540"/>
        <dbReference type="ChEBI" id="CHEBI:57945"/>
        <dbReference type="ChEBI" id="CHEBI:132124"/>
    </reaction>
</comment>
<keyword evidence="4" id="KW-1185">Reference proteome</keyword>
<dbReference type="PANTHER" id="PTHR33269:SF17">
    <property type="entry name" value="NADH-UBIQUINONE OXIDOREDUCTASE CHAIN 6"/>
    <property type="match status" value="1"/>
</dbReference>
<name>A0A2V3PP95_9BACT</name>
<keyword evidence="2" id="KW-1003">Cell membrane</keyword>
<feature type="transmembrane region" description="Helical" evidence="2">
    <location>
        <begin position="31"/>
        <end position="48"/>
    </location>
</feature>
<protein>
    <recommendedName>
        <fullName evidence="2">NADH-quinone oxidoreductase subunit J</fullName>
        <ecNumber evidence="2">7.1.1.-</ecNumber>
    </recommendedName>
</protein>
<dbReference type="EMBL" id="QICL01000016">
    <property type="protein sequence ID" value="PXV62976.1"/>
    <property type="molecule type" value="Genomic_DNA"/>
</dbReference>
<comment type="similarity">
    <text evidence="1 2">Belongs to the complex I subunit 6 family.</text>
</comment>